<accession>A0ABY7QUP3</accession>
<evidence type="ECO:0000256" key="3">
    <source>
        <dbReference type="ARBA" id="ARBA00022475"/>
    </source>
</evidence>
<comment type="subcellular location">
    <subcellularLocation>
        <location evidence="1">Cell membrane</location>
        <topology evidence="1">Multi-pass membrane protein</topology>
    </subcellularLocation>
</comment>
<evidence type="ECO:0000256" key="8">
    <source>
        <dbReference type="ARBA" id="ARBA00023136"/>
    </source>
</evidence>
<feature type="transmembrane region" description="Helical" evidence="10">
    <location>
        <begin position="178"/>
        <end position="205"/>
    </location>
</feature>
<proteinExistence type="inferred from homology"/>
<feature type="transmembrane region" description="Helical" evidence="10">
    <location>
        <begin position="98"/>
        <end position="117"/>
    </location>
</feature>
<protein>
    <submittedName>
        <fullName evidence="11">Branched-chain amino acid ABC transporter permease</fullName>
    </submittedName>
</protein>
<keyword evidence="3" id="KW-1003">Cell membrane</keyword>
<keyword evidence="8 10" id="KW-0472">Membrane</keyword>
<dbReference type="Pfam" id="PF02653">
    <property type="entry name" value="BPD_transp_2"/>
    <property type="match status" value="1"/>
</dbReference>
<evidence type="ECO:0000256" key="9">
    <source>
        <dbReference type="ARBA" id="ARBA00037998"/>
    </source>
</evidence>
<dbReference type="CDD" id="cd06582">
    <property type="entry name" value="TM_PBP1_LivH_like"/>
    <property type="match status" value="1"/>
</dbReference>
<evidence type="ECO:0000256" key="6">
    <source>
        <dbReference type="ARBA" id="ARBA00022970"/>
    </source>
</evidence>
<sequence>MTFLLQLLNGLQLGSIFALIALGYTMVYGISKLINFAHGDILMWGGYIIYFTIPFFISMGLPLWLSVVPAILFCMALGGVIEKIAYKPLRNSPRIASLITAIGVSLLLQNIVMKYIGTGALTIPKIFKANPNLPVSVNFIITVVTTAVLLTLLMLYMNKSKYGKAILATSEDYDAARLVGINVNTSISLTFVIGSAVAAVGSLLYVAQYAQITPTMGSMLGIKAFVAAVLGGIGSIPGAVLGGFLLGIVENLTRAYISSQLADAFVFGILVVVLLVKPTGIFGKTMKEKV</sequence>
<feature type="transmembrane region" description="Helical" evidence="10">
    <location>
        <begin position="42"/>
        <end position="61"/>
    </location>
</feature>
<keyword evidence="12" id="KW-1185">Reference proteome</keyword>
<evidence type="ECO:0000313" key="11">
    <source>
        <dbReference type="EMBL" id="WBW50509.1"/>
    </source>
</evidence>
<gene>
    <name evidence="11" type="ORF">O6R05_02900</name>
</gene>
<keyword evidence="6" id="KW-0029">Amino-acid transport</keyword>
<keyword evidence="4" id="KW-0997">Cell inner membrane</keyword>
<evidence type="ECO:0000256" key="7">
    <source>
        <dbReference type="ARBA" id="ARBA00022989"/>
    </source>
</evidence>
<dbReference type="RefSeq" id="WP_271192041.1">
    <property type="nucleotide sequence ID" value="NZ_CP115667.1"/>
</dbReference>
<feature type="transmembrane region" description="Helical" evidence="10">
    <location>
        <begin position="67"/>
        <end position="86"/>
    </location>
</feature>
<comment type="similarity">
    <text evidence="9">Belongs to the binding-protein-dependent transport system permease family. LivHM subfamily.</text>
</comment>
<evidence type="ECO:0000313" key="12">
    <source>
        <dbReference type="Proteomes" id="UP001210339"/>
    </source>
</evidence>
<feature type="transmembrane region" description="Helical" evidence="10">
    <location>
        <begin position="225"/>
        <end position="249"/>
    </location>
</feature>
<dbReference type="EMBL" id="CP115667">
    <property type="protein sequence ID" value="WBW50509.1"/>
    <property type="molecule type" value="Genomic_DNA"/>
</dbReference>
<dbReference type="InterPro" id="IPR052157">
    <property type="entry name" value="BCAA_transport_permease"/>
</dbReference>
<evidence type="ECO:0000256" key="10">
    <source>
        <dbReference type="SAM" id="Phobius"/>
    </source>
</evidence>
<dbReference type="Proteomes" id="UP001210339">
    <property type="component" value="Chromosome"/>
</dbReference>
<dbReference type="InterPro" id="IPR001851">
    <property type="entry name" value="ABC_transp_permease"/>
</dbReference>
<keyword evidence="7 10" id="KW-1133">Transmembrane helix</keyword>
<evidence type="ECO:0000256" key="1">
    <source>
        <dbReference type="ARBA" id="ARBA00004651"/>
    </source>
</evidence>
<reference evidence="11 12" key="1">
    <citation type="submission" date="2023-01" db="EMBL/GenBank/DDBJ databases">
        <authorList>
            <person name="Lee S.H."/>
            <person name="Jung H.S."/>
            <person name="Yun J.U."/>
        </authorList>
    </citation>
    <scope>NUCLEOTIDE SEQUENCE [LARGE SCALE GENOMIC DNA]</scope>
    <source>
        <strain evidence="11 12">CBA3646</strain>
    </source>
</reference>
<evidence type="ECO:0000256" key="2">
    <source>
        <dbReference type="ARBA" id="ARBA00022448"/>
    </source>
</evidence>
<dbReference type="PANTHER" id="PTHR11795">
    <property type="entry name" value="BRANCHED-CHAIN AMINO ACID TRANSPORT SYSTEM PERMEASE PROTEIN LIVH"/>
    <property type="match status" value="1"/>
</dbReference>
<feature type="transmembrane region" description="Helical" evidence="10">
    <location>
        <begin position="137"/>
        <end position="157"/>
    </location>
</feature>
<organism evidence="11 12">
    <name type="scientific">Peptoniphilus equinus</name>
    <dbReference type="NCBI Taxonomy" id="3016343"/>
    <lineage>
        <taxon>Bacteria</taxon>
        <taxon>Bacillati</taxon>
        <taxon>Bacillota</taxon>
        <taxon>Tissierellia</taxon>
        <taxon>Tissierellales</taxon>
        <taxon>Peptoniphilaceae</taxon>
        <taxon>Peptoniphilus</taxon>
    </lineage>
</organism>
<evidence type="ECO:0000256" key="4">
    <source>
        <dbReference type="ARBA" id="ARBA00022519"/>
    </source>
</evidence>
<keyword evidence="2" id="KW-0813">Transport</keyword>
<keyword evidence="5 10" id="KW-0812">Transmembrane</keyword>
<evidence type="ECO:0000256" key="5">
    <source>
        <dbReference type="ARBA" id="ARBA00022692"/>
    </source>
</evidence>
<name>A0ABY7QUP3_9FIRM</name>
<feature type="transmembrane region" description="Helical" evidence="10">
    <location>
        <begin position="12"/>
        <end position="30"/>
    </location>
</feature>
<feature type="transmembrane region" description="Helical" evidence="10">
    <location>
        <begin position="261"/>
        <end position="282"/>
    </location>
</feature>
<dbReference type="PANTHER" id="PTHR11795:SF371">
    <property type="entry name" value="HIGH-AFFINITY BRANCHED-CHAIN AMINO ACID TRANSPORT SYSTEM PERMEASE PROTEIN LIVH"/>
    <property type="match status" value="1"/>
</dbReference>